<dbReference type="NCBIfam" id="TIGR02198">
    <property type="entry name" value="rfaE_dom_I"/>
    <property type="match status" value="1"/>
</dbReference>
<evidence type="ECO:0000259" key="13">
    <source>
        <dbReference type="Pfam" id="PF00294"/>
    </source>
</evidence>
<comment type="catalytic activity">
    <reaction evidence="11 12">
        <text>D-glycero-beta-D-manno-heptose 1-phosphate + ATP + H(+) = ADP-D-glycero-beta-D-manno-heptose + diphosphate</text>
        <dbReference type="Rhea" id="RHEA:27465"/>
        <dbReference type="ChEBI" id="CHEBI:15378"/>
        <dbReference type="ChEBI" id="CHEBI:30616"/>
        <dbReference type="ChEBI" id="CHEBI:33019"/>
        <dbReference type="ChEBI" id="CHEBI:59967"/>
        <dbReference type="ChEBI" id="CHEBI:61593"/>
        <dbReference type="EC" id="2.7.7.70"/>
    </reaction>
</comment>
<comment type="function">
    <text evidence="2 12">Catalyzes the ADP transfer from ATP to D-glycero-beta-D-manno-heptose 1-phosphate, yielding ADP-D-glycero-beta-D-manno-heptose.</text>
</comment>
<comment type="function">
    <text evidence="1 12">Catalyzes the phosphorylation of D-glycero-D-manno-heptose 7-phosphate at the C-1 position to selectively form D-glycero-beta-D-manno-heptose-1,7-bisphosphate.</text>
</comment>
<dbReference type="InterPro" id="IPR014729">
    <property type="entry name" value="Rossmann-like_a/b/a_fold"/>
</dbReference>
<dbReference type="InterPro" id="IPR023030">
    <property type="entry name" value="Bifunc_HldE"/>
</dbReference>
<dbReference type="PANTHER" id="PTHR46969">
    <property type="entry name" value="BIFUNCTIONAL PROTEIN HLDE"/>
    <property type="match status" value="1"/>
</dbReference>
<dbReference type="EC" id="2.7.1.167" evidence="12"/>
<comment type="caution">
    <text evidence="15">The sequence shown here is derived from an EMBL/GenBank/DDBJ whole genome shotgun (WGS) entry which is preliminary data.</text>
</comment>
<dbReference type="InterPro" id="IPR011611">
    <property type="entry name" value="PfkB_dom"/>
</dbReference>
<proteinExistence type="inferred from homology"/>
<dbReference type="SUPFAM" id="SSF53613">
    <property type="entry name" value="Ribokinase-like"/>
    <property type="match status" value="1"/>
</dbReference>
<dbReference type="Gene3D" id="3.40.50.620">
    <property type="entry name" value="HUPs"/>
    <property type="match status" value="1"/>
</dbReference>
<dbReference type="SUPFAM" id="SSF52374">
    <property type="entry name" value="Nucleotidylyl transferase"/>
    <property type="match status" value="1"/>
</dbReference>
<dbReference type="CDD" id="cd01172">
    <property type="entry name" value="RfaE_like"/>
    <property type="match status" value="1"/>
</dbReference>
<reference evidence="15 16" key="1">
    <citation type="submission" date="2024-03" db="EMBL/GenBank/DDBJ databases">
        <title>Analysis of soft rot Pectobacteriaceae population diversity in US potato growing regions between 2016 and 2022.</title>
        <authorList>
            <person name="Ma X."/>
            <person name="Zhang X."/>
            <person name="Stodghill P."/>
            <person name="Rioux R."/>
            <person name="Babler B."/>
            <person name="Shrestha S."/>
            <person name="Babler B."/>
            <person name="Rivedal H."/>
            <person name="Frost K."/>
            <person name="Hao J."/>
            <person name="Secor G."/>
            <person name="Swingle B."/>
        </authorList>
    </citation>
    <scope>NUCLEOTIDE SEQUENCE [LARGE SCALE GENOMIC DNA]</scope>
    <source>
        <strain evidence="15 16">SR64</strain>
    </source>
</reference>
<dbReference type="Gene3D" id="3.40.1190.20">
    <property type="match status" value="1"/>
</dbReference>
<feature type="region of interest" description="Cytidylyltransferase" evidence="12">
    <location>
        <begin position="344"/>
        <end position="475"/>
    </location>
</feature>
<feature type="active site" evidence="12">
    <location>
        <position position="264"/>
    </location>
</feature>
<feature type="region of interest" description="Ribokinase" evidence="12">
    <location>
        <begin position="1"/>
        <end position="318"/>
    </location>
</feature>
<evidence type="ECO:0000256" key="5">
    <source>
        <dbReference type="ARBA" id="ARBA00022695"/>
    </source>
</evidence>
<dbReference type="GO" id="GO:0016779">
    <property type="term" value="F:nucleotidyltransferase activity"/>
    <property type="evidence" value="ECO:0007669"/>
    <property type="project" value="UniProtKB-KW"/>
</dbReference>
<keyword evidence="4 12" id="KW-0808">Transferase</keyword>
<dbReference type="Proteomes" id="UP001359469">
    <property type="component" value="Unassembled WGS sequence"/>
</dbReference>
<comment type="pathway">
    <text evidence="12">Nucleotide-sugar biosynthesis; ADP-L-glycero-beta-D-manno-heptose biosynthesis; ADP-L-glycero-beta-D-manno-heptose from D-glycero-beta-D-manno-heptose 7-phosphate: step 3/4.</text>
</comment>
<keyword evidence="16" id="KW-1185">Reference proteome</keyword>
<evidence type="ECO:0000256" key="8">
    <source>
        <dbReference type="ARBA" id="ARBA00022840"/>
    </source>
</evidence>
<dbReference type="RefSeq" id="WP_039999823.1">
    <property type="nucleotide sequence ID" value="NZ_JAFCAF010000009.1"/>
</dbReference>
<dbReference type="GO" id="GO:0033785">
    <property type="term" value="F:heptose 7-phosphate kinase activity"/>
    <property type="evidence" value="ECO:0007669"/>
    <property type="project" value="UniProtKB-EC"/>
</dbReference>
<dbReference type="EMBL" id="JBBBOO010000001">
    <property type="protein sequence ID" value="MEI7062109.1"/>
    <property type="molecule type" value="Genomic_DNA"/>
</dbReference>
<name>A0ABU8JHE9_DICCH</name>
<dbReference type="PROSITE" id="PS00583">
    <property type="entry name" value="PFKB_KINASES_1"/>
    <property type="match status" value="1"/>
</dbReference>
<dbReference type="NCBIfam" id="NF008454">
    <property type="entry name" value="PRK11316.1"/>
    <property type="match status" value="1"/>
</dbReference>
<evidence type="ECO:0000256" key="2">
    <source>
        <dbReference type="ARBA" id="ARBA00003753"/>
    </source>
</evidence>
<comment type="catalytic activity">
    <reaction evidence="12">
        <text>D-glycero-beta-D-manno-heptose 7-phosphate + ATP = D-glycero-beta-D-manno-heptose 1,7-bisphosphate + ADP + H(+)</text>
        <dbReference type="Rhea" id="RHEA:27473"/>
        <dbReference type="ChEBI" id="CHEBI:15378"/>
        <dbReference type="ChEBI" id="CHEBI:30616"/>
        <dbReference type="ChEBI" id="CHEBI:60204"/>
        <dbReference type="ChEBI" id="CHEBI:60208"/>
        <dbReference type="ChEBI" id="CHEBI:456216"/>
        <dbReference type="EC" id="2.7.1.167"/>
    </reaction>
</comment>
<keyword evidence="5 12" id="KW-0548">Nucleotidyltransferase</keyword>
<keyword evidence="9 12" id="KW-0511">Multifunctional enzyme</keyword>
<organism evidence="15 16">
    <name type="scientific">Dickeya chrysanthemi</name>
    <name type="common">Pectobacterium chrysanthemi</name>
    <name type="synonym">Erwinia chrysanthemi</name>
    <dbReference type="NCBI Taxonomy" id="556"/>
    <lineage>
        <taxon>Bacteria</taxon>
        <taxon>Pseudomonadati</taxon>
        <taxon>Pseudomonadota</taxon>
        <taxon>Gammaproteobacteria</taxon>
        <taxon>Enterobacterales</taxon>
        <taxon>Pectobacteriaceae</taxon>
        <taxon>Dickeya</taxon>
    </lineage>
</organism>
<evidence type="ECO:0000256" key="3">
    <source>
        <dbReference type="ARBA" id="ARBA00004713"/>
    </source>
</evidence>
<feature type="domain" description="Cytidyltransferase-like" evidence="14">
    <location>
        <begin position="344"/>
        <end position="469"/>
    </location>
</feature>
<evidence type="ECO:0000256" key="11">
    <source>
        <dbReference type="ARBA" id="ARBA00047428"/>
    </source>
</evidence>
<evidence type="ECO:0000256" key="9">
    <source>
        <dbReference type="ARBA" id="ARBA00023268"/>
    </source>
</evidence>
<keyword evidence="6 12" id="KW-0547">Nucleotide-binding</keyword>
<accession>A0ABU8JHE9</accession>
<feature type="binding site" evidence="12">
    <location>
        <begin position="195"/>
        <end position="198"/>
    </location>
    <ligand>
        <name>ATP</name>
        <dbReference type="ChEBI" id="CHEBI:30616"/>
    </ligand>
</feature>
<comment type="subunit">
    <text evidence="12">Homodimer.</text>
</comment>
<comment type="similarity">
    <text evidence="12">In the N-terminal section; belongs to the carbohydrate kinase PfkB family.</text>
</comment>
<evidence type="ECO:0000256" key="10">
    <source>
        <dbReference type="ARBA" id="ARBA00023277"/>
    </source>
</evidence>
<comment type="pathway">
    <text evidence="3">Bacterial outer membrane biogenesis; LPS core biosynthesis.</text>
</comment>
<dbReference type="InterPro" id="IPR002173">
    <property type="entry name" value="Carboh/pur_kinase_PfkB_CS"/>
</dbReference>
<keyword evidence="7 12" id="KW-0418">Kinase</keyword>
<keyword evidence="8 12" id="KW-0067">ATP-binding</keyword>
<keyword evidence="10 12" id="KW-0119">Carbohydrate metabolism</keyword>
<comment type="pathway">
    <text evidence="12">Nucleotide-sugar biosynthesis; ADP-L-glycero-beta-D-manno-heptose biosynthesis; ADP-L-glycero-beta-D-manno-heptose from D-glycero-beta-D-manno-heptose 7-phosphate: step 1/4.</text>
</comment>
<dbReference type="NCBIfam" id="TIGR02199">
    <property type="entry name" value="rfaE_dom_II"/>
    <property type="match status" value="1"/>
</dbReference>
<evidence type="ECO:0000313" key="15">
    <source>
        <dbReference type="EMBL" id="MEI7062109.1"/>
    </source>
</evidence>
<evidence type="ECO:0000256" key="4">
    <source>
        <dbReference type="ARBA" id="ARBA00022679"/>
    </source>
</evidence>
<dbReference type="InterPro" id="IPR004821">
    <property type="entry name" value="Cyt_trans-like"/>
</dbReference>
<dbReference type="HAMAP" id="MF_01603">
    <property type="entry name" value="HldE"/>
    <property type="match status" value="1"/>
</dbReference>
<dbReference type="EC" id="2.7.7.70" evidence="12"/>
<evidence type="ECO:0000256" key="6">
    <source>
        <dbReference type="ARBA" id="ARBA00022741"/>
    </source>
</evidence>
<dbReference type="InterPro" id="IPR011913">
    <property type="entry name" value="RfaE_dom_I"/>
</dbReference>
<comment type="similarity">
    <text evidence="12">In the C-terminal section; belongs to the cytidylyltransferase family.</text>
</comment>
<dbReference type="Pfam" id="PF00294">
    <property type="entry name" value="PfkB"/>
    <property type="match status" value="1"/>
</dbReference>
<gene>
    <name evidence="12 15" type="primary">hldE</name>
    <name evidence="15" type="ORF">WCU84_00230</name>
</gene>
<dbReference type="NCBIfam" id="TIGR00125">
    <property type="entry name" value="cyt_tran_rel"/>
    <property type="match status" value="1"/>
</dbReference>
<evidence type="ECO:0000256" key="12">
    <source>
        <dbReference type="HAMAP-Rule" id="MF_01603"/>
    </source>
</evidence>
<dbReference type="Pfam" id="PF01467">
    <property type="entry name" value="CTP_transf_like"/>
    <property type="match status" value="1"/>
</dbReference>
<evidence type="ECO:0000259" key="14">
    <source>
        <dbReference type="Pfam" id="PF01467"/>
    </source>
</evidence>
<evidence type="ECO:0000256" key="7">
    <source>
        <dbReference type="ARBA" id="ARBA00022777"/>
    </source>
</evidence>
<evidence type="ECO:0000313" key="16">
    <source>
        <dbReference type="Proteomes" id="UP001359469"/>
    </source>
</evidence>
<dbReference type="InterPro" id="IPR029056">
    <property type="entry name" value="Ribokinase-like"/>
</dbReference>
<feature type="domain" description="Carbohydrate kinase PfkB" evidence="13">
    <location>
        <begin position="13"/>
        <end position="305"/>
    </location>
</feature>
<dbReference type="PANTHER" id="PTHR46969:SF1">
    <property type="entry name" value="BIFUNCTIONAL PROTEIN HLDE"/>
    <property type="match status" value="1"/>
</dbReference>
<sequence>MKVTLPDFRHAGVLVVGDVMLDRYWYGPTSRISPEAPVPVVKVDTIEERPGGAANVAMNIAALGAGSRLVGLTGIDDAARALSAKLNEVNVKCDFVSVPTHPTITKLRVLSRNQQLIRLDFEEGFDSVDPQPMIERIQQALPNIGALVLSDYAKGALVHVQSMIQTARAAGVPVLIDPKGTDFNRYRGATLLTPNLSEFEAVAGRCKDENDLVDRGMKLLEELDLSALLVTRSEQGMTLLQPGKAPLHLPTQAQEVYDVTGAGDTVIGVLAAALAAGKPLEEACFLANAAAGVVVGKLGTSTVTPIELENAIRGRADTGFGVMTEAQLKDAVALARQRGETVVMTNGCFDILHAGHVSYLANARRLGDRLIVAVNSDDSTKRLKGPSRPVNPLTQRMIVLGALEAVDWVVAFEEDTPQRLISEVLPDILVKGGDYKPEDIAGSKEVWANGGDVRVLNFEDGCSTTNIINTIKARD</sequence>
<evidence type="ECO:0000256" key="1">
    <source>
        <dbReference type="ARBA" id="ARBA00002319"/>
    </source>
</evidence>
<protein>
    <recommendedName>
        <fullName evidence="12">Bifunctional protein HldE</fullName>
    </recommendedName>
    <domain>
        <recommendedName>
            <fullName evidence="12">D-beta-D-heptose 7-phosphate kinase</fullName>
            <ecNumber evidence="12">2.7.1.167</ecNumber>
        </recommendedName>
        <alternativeName>
            <fullName evidence="12">D-beta-D-heptose 7-phosphotransferase</fullName>
        </alternativeName>
        <alternativeName>
            <fullName evidence="12">D-glycero-beta-D-manno-heptose-7-phosphate kinase</fullName>
        </alternativeName>
    </domain>
    <domain>
        <recommendedName>
            <fullName evidence="12">D-beta-D-heptose 1-phosphate adenylyltransferase</fullName>
            <ecNumber evidence="12">2.7.7.70</ecNumber>
        </recommendedName>
        <alternativeName>
            <fullName evidence="12">D-glycero-beta-D-manno-heptose 1-phosphate adenylyltransferase</fullName>
        </alternativeName>
    </domain>
</protein>
<dbReference type="InterPro" id="IPR011914">
    <property type="entry name" value="RfaE_dom_II"/>
</dbReference>